<evidence type="ECO:0000313" key="1">
    <source>
        <dbReference type="EMBL" id="KAF4665503.1"/>
    </source>
</evidence>
<keyword evidence="2" id="KW-1185">Reference proteome</keyword>
<dbReference type="EMBL" id="JAAPAO010000258">
    <property type="protein sequence ID" value="KAF4665503.1"/>
    <property type="molecule type" value="Genomic_DNA"/>
</dbReference>
<reference evidence="1 2" key="1">
    <citation type="submission" date="2020-04" db="EMBL/GenBank/DDBJ databases">
        <title>Perkinsus chesapeaki whole genome sequence.</title>
        <authorList>
            <person name="Bogema D.R."/>
        </authorList>
    </citation>
    <scope>NUCLEOTIDE SEQUENCE [LARGE SCALE GENOMIC DNA]</scope>
    <source>
        <strain evidence="1">ATCC PRA-425</strain>
    </source>
</reference>
<gene>
    <name evidence="1" type="ORF">FOL47_004538</name>
</gene>
<comment type="caution">
    <text evidence="1">The sequence shown here is derived from an EMBL/GenBank/DDBJ whole genome shotgun (WGS) entry which is preliminary data.</text>
</comment>
<dbReference type="AlphaFoldDB" id="A0A7J6M1Q4"/>
<dbReference type="OrthoDB" id="447200at2759"/>
<accession>A0A7J6M1Q4</accession>
<protein>
    <submittedName>
        <fullName evidence="1">Uncharacterized protein</fullName>
    </submittedName>
</protein>
<dbReference type="Proteomes" id="UP000591131">
    <property type="component" value="Unassembled WGS sequence"/>
</dbReference>
<name>A0A7J6M1Q4_PERCH</name>
<sequence length="367" mass="39266">MAATTAAAAAAAATATTIVSNIACQRQATGGDGTTSQEGLEVASGLEEGCCRRRRPDEDKQEIIIYVEPHKDSQLYKKLKDARDEAREEFGADESYFYGLHSSVTGFFKATPEEVQAILLELHWAFLSTLENNNTDCCCCCVDGVGDHHHLTASSLPILHSTGSTSTVSSLYNTAAEEEEDKDDEQSPSSSLASMVTAASCNYSGLPAKAEGAQLEKSPRKGCDTTAAAAAATAAAAAAVVIDPSLQPIVAGPVVKVENSVVSPDGCVLLSVNYDSVSHGVRAAINGLAEDTIRFKRRAHLTLAKNRLGKEGQAVLDFYKEKLGCPPSEYQSITKWDLVVYQRTFRSKSLETQGPHLFNELARFPLQ</sequence>
<organism evidence="1 2">
    <name type="scientific">Perkinsus chesapeaki</name>
    <name type="common">Clam parasite</name>
    <name type="synonym">Perkinsus andrewsi</name>
    <dbReference type="NCBI Taxonomy" id="330153"/>
    <lineage>
        <taxon>Eukaryota</taxon>
        <taxon>Sar</taxon>
        <taxon>Alveolata</taxon>
        <taxon>Perkinsozoa</taxon>
        <taxon>Perkinsea</taxon>
        <taxon>Perkinsida</taxon>
        <taxon>Perkinsidae</taxon>
        <taxon>Perkinsus</taxon>
    </lineage>
</organism>
<proteinExistence type="predicted"/>
<evidence type="ECO:0000313" key="2">
    <source>
        <dbReference type="Proteomes" id="UP000591131"/>
    </source>
</evidence>